<dbReference type="Pfam" id="PF13439">
    <property type="entry name" value="Glyco_transf_4"/>
    <property type="match status" value="1"/>
</dbReference>
<dbReference type="PANTHER" id="PTHR12526">
    <property type="entry name" value="GLYCOSYLTRANSFERASE"/>
    <property type="match status" value="1"/>
</dbReference>
<dbReference type="EMBL" id="AF454495">
    <property type="protein sequence ID" value="AAN63688.1"/>
    <property type="molecule type" value="Genomic_DNA"/>
</dbReference>
<evidence type="ECO:0000259" key="2">
    <source>
        <dbReference type="Pfam" id="PF13439"/>
    </source>
</evidence>
<protein>
    <submittedName>
        <fullName evidence="3">Eps4L</fullName>
    </submittedName>
</protein>
<reference evidence="3" key="1">
    <citation type="submission" date="2001-12" db="EMBL/GenBank/DDBJ databases">
        <title>Diversity of eps operons in Streptococcus thermophilus.</title>
        <authorList>
            <person name="Rallu F."/>
            <person name="Ehrlich D.S."/>
            <person name="Renault P."/>
        </authorList>
    </citation>
    <scope>NUCLEOTIDE SEQUENCE</scope>
</reference>
<gene>
    <name evidence="3" type="primary">eps4L</name>
</gene>
<evidence type="ECO:0000313" key="3">
    <source>
        <dbReference type="EMBL" id="AAN63688.1"/>
    </source>
</evidence>
<evidence type="ECO:0000259" key="1">
    <source>
        <dbReference type="Pfam" id="PF00534"/>
    </source>
</evidence>
<dbReference type="CDD" id="cd03801">
    <property type="entry name" value="GT4_PimA-like"/>
    <property type="match status" value="1"/>
</dbReference>
<dbReference type="Pfam" id="PF00534">
    <property type="entry name" value="Glycos_transf_1"/>
    <property type="match status" value="1"/>
</dbReference>
<sequence length="381" mass="44012">MMKKRVLFLLHDTRVHGGANSSMFDVLDNLNNVDIFVAIPKKDEEMTEYLNQKGYKWFVISYPGWIYRIYNPWYKKVIRVPQQFLRQFRLISVMPQLKKIIAENNIDTIYTNTFCMYVGCLAKKMWNIRHIWHIREYGAEDHGFGIIFGNHVFLKLLNKYTDQIIFISKSLANKYLTEIEDKSKVHVIYDDVSDRYIVKKSKHDDYINILVAGLIQAGKGQLEIVKAFEQAAQRMSTMKLFIAGETGSTYYKAVKQYVDEHQLSDKVEFLGFVTNMNELRSHMDIGVVASRSEAFGRVTIEGMLAHMAMIGADAAGTSELITDGETGLLYEPGNIEELSQKMLLLCQDSIRRRQIQENGYMYAKDTYTNHNCAKKIEGLLI</sequence>
<feature type="domain" description="Glycosyl transferase family 1" evidence="1">
    <location>
        <begin position="198"/>
        <end position="360"/>
    </location>
</feature>
<dbReference type="AlphaFoldDB" id="Q8GPE8"/>
<accession>Q8GPE8</accession>
<proteinExistence type="predicted"/>
<dbReference type="InterPro" id="IPR001296">
    <property type="entry name" value="Glyco_trans_1"/>
</dbReference>
<dbReference type="PANTHER" id="PTHR12526:SF627">
    <property type="entry name" value="D-RHAMNOSYLTRANSFERASE WBPZ"/>
    <property type="match status" value="1"/>
</dbReference>
<dbReference type="InterPro" id="IPR028098">
    <property type="entry name" value="Glyco_trans_4-like_N"/>
</dbReference>
<name>Q8GPE8_STRTR</name>
<dbReference type="CAZy" id="GT4">
    <property type="family name" value="Glycosyltransferase Family 4"/>
</dbReference>
<dbReference type="SUPFAM" id="SSF53756">
    <property type="entry name" value="UDP-Glycosyltransferase/glycogen phosphorylase"/>
    <property type="match status" value="1"/>
</dbReference>
<dbReference type="Gene3D" id="3.40.50.2000">
    <property type="entry name" value="Glycogen Phosphorylase B"/>
    <property type="match status" value="2"/>
</dbReference>
<feature type="domain" description="Glycosyltransferase subfamily 4-like N-terminal" evidence="2">
    <location>
        <begin position="45"/>
        <end position="189"/>
    </location>
</feature>
<dbReference type="GO" id="GO:0016757">
    <property type="term" value="F:glycosyltransferase activity"/>
    <property type="evidence" value="ECO:0007669"/>
    <property type="project" value="InterPro"/>
</dbReference>
<organism evidence="3">
    <name type="scientific">Streptococcus thermophilus</name>
    <dbReference type="NCBI Taxonomy" id="1308"/>
    <lineage>
        <taxon>Bacteria</taxon>
        <taxon>Bacillati</taxon>
        <taxon>Bacillota</taxon>
        <taxon>Bacilli</taxon>
        <taxon>Lactobacillales</taxon>
        <taxon>Streptococcaceae</taxon>
        <taxon>Streptococcus</taxon>
    </lineage>
</organism>